<dbReference type="EMBL" id="RJKN01000005">
    <property type="protein sequence ID" value="ROP42950.1"/>
    <property type="molecule type" value="Genomic_DNA"/>
</dbReference>
<evidence type="ECO:0000256" key="4">
    <source>
        <dbReference type="PIRSR" id="PIRSR001227-1"/>
    </source>
</evidence>
<dbReference type="Gene3D" id="1.10.439.10">
    <property type="entry name" value="Penicillin Amidohydrolase, domain 1"/>
    <property type="match status" value="1"/>
</dbReference>
<keyword evidence="5" id="KW-0106">Calcium</keyword>
<dbReference type="InterPro" id="IPR023343">
    <property type="entry name" value="Penicillin_amidase_dom1"/>
</dbReference>
<keyword evidence="3" id="KW-0865">Zymogen</keyword>
<reference evidence="6 7" key="1">
    <citation type="journal article" date="2015" name="Stand. Genomic Sci.">
        <title>Genomic Encyclopedia of Bacterial and Archaeal Type Strains, Phase III: the genomes of soil and plant-associated and newly described type strains.</title>
        <authorList>
            <person name="Whitman W.B."/>
            <person name="Woyke T."/>
            <person name="Klenk H.P."/>
            <person name="Zhou Y."/>
            <person name="Lilburn T.G."/>
            <person name="Beck B.J."/>
            <person name="De Vos P."/>
            <person name="Vandamme P."/>
            <person name="Eisen J.A."/>
            <person name="Garrity G."/>
            <person name="Hugenholtz P."/>
            <person name="Kyrpides N.C."/>
        </authorList>
    </citation>
    <scope>NUCLEOTIDE SEQUENCE [LARGE SCALE GENOMIC DNA]</scope>
    <source>
        <strain evidence="6 7">CECT 7306</strain>
    </source>
</reference>
<feature type="binding site" evidence="5">
    <location>
        <position position="378"/>
    </location>
    <ligand>
        <name>Ca(2+)</name>
        <dbReference type="ChEBI" id="CHEBI:29108"/>
    </ligand>
</feature>
<dbReference type="Proteomes" id="UP000276232">
    <property type="component" value="Unassembled WGS sequence"/>
</dbReference>
<comment type="similarity">
    <text evidence="1">Belongs to the peptidase S45 family.</text>
</comment>
<dbReference type="InParanoid" id="A0A3N1HKE1"/>
<name>A0A3N1HKE1_9ACTN</name>
<dbReference type="GO" id="GO:0046872">
    <property type="term" value="F:metal ion binding"/>
    <property type="evidence" value="ECO:0007669"/>
    <property type="project" value="UniProtKB-KW"/>
</dbReference>
<keyword evidence="5" id="KW-0479">Metal-binding</keyword>
<dbReference type="InterPro" id="IPR043147">
    <property type="entry name" value="Penicillin_amidase_A-knob"/>
</dbReference>
<dbReference type="GO" id="GO:0016811">
    <property type="term" value="F:hydrolase activity, acting on carbon-nitrogen (but not peptide) bonds, in linear amides"/>
    <property type="evidence" value="ECO:0007669"/>
    <property type="project" value="InterPro"/>
</dbReference>
<keyword evidence="7" id="KW-1185">Reference proteome</keyword>
<evidence type="ECO:0000256" key="1">
    <source>
        <dbReference type="ARBA" id="ARBA00006586"/>
    </source>
</evidence>
<proteinExistence type="inferred from homology"/>
<dbReference type="AlphaFoldDB" id="A0A3N1HKE1"/>
<dbReference type="InterPro" id="IPR014395">
    <property type="entry name" value="Pen/GL7ACA/AHL_acylase"/>
</dbReference>
<feature type="binding site" evidence="5">
    <location>
        <position position="381"/>
    </location>
    <ligand>
        <name>Ca(2+)</name>
        <dbReference type="ChEBI" id="CHEBI:29108"/>
    </ligand>
</feature>
<dbReference type="PIRSF" id="PIRSF001227">
    <property type="entry name" value="Pen_acylase"/>
    <property type="match status" value="1"/>
</dbReference>
<accession>A0A3N1HKE1</accession>
<dbReference type="OrthoDB" id="5240333at2"/>
<comment type="caution">
    <text evidence="6">The sequence shown here is derived from an EMBL/GenBank/DDBJ whole genome shotgun (WGS) entry which is preliminary data.</text>
</comment>
<organism evidence="6 7">
    <name type="scientific">Pseudokineococcus lusitanus</name>
    <dbReference type="NCBI Taxonomy" id="763993"/>
    <lineage>
        <taxon>Bacteria</taxon>
        <taxon>Bacillati</taxon>
        <taxon>Actinomycetota</taxon>
        <taxon>Actinomycetes</taxon>
        <taxon>Kineosporiales</taxon>
        <taxon>Kineosporiaceae</taxon>
        <taxon>Pseudokineococcus</taxon>
    </lineage>
</organism>
<gene>
    <name evidence="6" type="ORF">EDC03_2240</name>
</gene>
<comment type="cofactor">
    <cofactor evidence="5">
        <name>Ca(2+)</name>
        <dbReference type="ChEBI" id="CHEBI:29108"/>
    </cofactor>
    <text evidence="5">Binds 1 Ca(2+) ion per dimer.</text>
</comment>
<feature type="active site" description="Nucleophile" evidence="4">
    <location>
        <position position="300"/>
    </location>
</feature>
<dbReference type="CDD" id="cd03747">
    <property type="entry name" value="Ntn_PGA_like"/>
    <property type="match status" value="1"/>
</dbReference>
<dbReference type="Gene3D" id="3.60.20.10">
    <property type="entry name" value="Glutamine Phosphoribosylpyrophosphate, subunit 1, domain 1"/>
    <property type="match status" value="1"/>
</dbReference>
<dbReference type="SUPFAM" id="SSF56235">
    <property type="entry name" value="N-terminal nucleophile aminohydrolases (Ntn hydrolases)"/>
    <property type="match status" value="1"/>
</dbReference>
<dbReference type="Gene3D" id="2.30.120.10">
    <property type="match status" value="1"/>
</dbReference>
<protein>
    <submittedName>
        <fullName evidence="6">Penicillin amidase</fullName>
    </submittedName>
</protein>
<evidence type="ECO:0000313" key="6">
    <source>
        <dbReference type="EMBL" id="ROP42950.1"/>
    </source>
</evidence>
<dbReference type="InterPro" id="IPR043146">
    <property type="entry name" value="Penicillin_amidase_N_B-knob"/>
</dbReference>
<dbReference type="InterPro" id="IPR029055">
    <property type="entry name" value="Ntn_hydrolases_N"/>
</dbReference>
<dbReference type="PANTHER" id="PTHR34218">
    <property type="entry name" value="PEPTIDASE S45 PENICILLIN AMIDASE"/>
    <property type="match status" value="1"/>
</dbReference>
<feature type="binding site" evidence="5">
    <location>
        <position position="199"/>
    </location>
    <ligand>
        <name>Ca(2+)</name>
        <dbReference type="ChEBI" id="CHEBI:29108"/>
    </ligand>
</feature>
<dbReference type="Pfam" id="PF01804">
    <property type="entry name" value="Penicil_amidase"/>
    <property type="match status" value="1"/>
</dbReference>
<sequence>MSRTRSAGLVALVALLVVALVATAAVVVLVRRPLPQTSGELVLAGLSGPVQVLRDDRGVPTVVADDPEDLFRAQGFVHAQDRFFQMDLRRHVTAGRLAELVGDAPEAVEADVVVRTLGWRRVAEEELPLLAPETRTYLQAYADGVNAYVDGRSPGELSAAYTALGVRGDLPPVEAWTPVDSLAWLKAMAWSLRANYDEELARAAAYGAVGDVALVEQLFPSPTAADAPPVVLGPGDTTPAAATRPADGPLPAADPEAAVAAALADPSAPVAATGRAAASVTAVLDRYAGLGAGGADGLGSNAWAVAGTHTESGAPMLAGDPHLAVSFPSTWSQVHLRCRERSAACPFDVAGFSFAGMPGVVVGRTPEVAWSLTNTGADVSDLFLERVRDGSALVAGEEVPLETRTETIEVAGADPVAITVRSSGHGPLLSDAVPALAAAGRRAPVPETAPAAGDAGYAVALRWTALTPGRSMDAVFALGAVTGWEDFREAASLLEVPGQTLVYADTTRVGYQVTGSVPVRQRGTGLGQQDGTWPRPGWDPAYDWAGTVPFEDLPSAVDPADGLVVSANQQATADGPALSQDLDQGYRAARIRAALEAQVSEGRPITVEDMAALQGDDVDPFAEVLVPALLSAPLPSGDGTTAEQRDFTREATALLRGWDGSTPPDSAAAAYYYAVWSNVLRLTFADQLPDVAQPSGGSRWYTVVGRLLEDPDSPWWDDATTPAVVETRDQVLGRALVDARLELTAKLGADPQEWQWGRLHRLTLRNQVLGTDGVPAPVRSLFTAGPVELGGSGSVVDATSWDARRGYDVVALPSLRMVVDMGDADAGRWVDVAGVSEHPWSGHRTDQLETYAEGGSFPWAFTPEGVAAAARDELTLVPRPQG</sequence>
<keyword evidence="2" id="KW-0378">Hydrolase</keyword>
<evidence type="ECO:0000256" key="5">
    <source>
        <dbReference type="PIRSR" id="PIRSR001227-2"/>
    </source>
</evidence>
<dbReference type="GO" id="GO:0017000">
    <property type="term" value="P:antibiotic biosynthetic process"/>
    <property type="evidence" value="ECO:0007669"/>
    <property type="project" value="InterPro"/>
</dbReference>
<evidence type="ECO:0000313" key="7">
    <source>
        <dbReference type="Proteomes" id="UP000276232"/>
    </source>
</evidence>
<dbReference type="PANTHER" id="PTHR34218:SF4">
    <property type="entry name" value="ACYL-HOMOSERINE LACTONE ACYLASE QUIP"/>
    <property type="match status" value="1"/>
</dbReference>
<dbReference type="Gene3D" id="1.10.1400.10">
    <property type="match status" value="1"/>
</dbReference>
<evidence type="ECO:0000256" key="3">
    <source>
        <dbReference type="ARBA" id="ARBA00023145"/>
    </source>
</evidence>
<dbReference type="InterPro" id="IPR002692">
    <property type="entry name" value="S45"/>
</dbReference>
<dbReference type="RefSeq" id="WP_123380314.1">
    <property type="nucleotide sequence ID" value="NZ_RJKN01000005.1"/>
</dbReference>
<evidence type="ECO:0000256" key="2">
    <source>
        <dbReference type="ARBA" id="ARBA00022801"/>
    </source>
</evidence>